<proteinExistence type="predicted"/>
<protein>
    <submittedName>
        <fullName evidence="1">Uncharacterized protein</fullName>
    </submittedName>
</protein>
<evidence type="ECO:0000313" key="1">
    <source>
        <dbReference type="EMBL" id="JAH64523.1"/>
    </source>
</evidence>
<accession>A0A0E9UHP8</accession>
<reference evidence="1" key="2">
    <citation type="journal article" date="2015" name="Fish Shellfish Immunol.">
        <title>Early steps in the European eel (Anguilla anguilla)-Vibrio vulnificus interaction in the gills: Role of the RtxA13 toxin.</title>
        <authorList>
            <person name="Callol A."/>
            <person name="Pajuelo D."/>
            <person name="Ebbesson L."/>
            <person name="Teles M."/>
            <person name="MacKenzie S."/>
            <person name="Amaro C."/>
        </authorList>
    </citation>
    <scope>NUCLEOTIDE SEQUENCE</scope>
</reference>
<name>A0A0E9UHP8_ANGAN</name>
<organism evidence="1">
    <name type="scientific">Anguilla anguilla</name>
    <name type="common">European freshwater eel</name>
    <name type="synonym">Muraena anguilla</name>
    <dbReference type="NCBI Taxonomy" id="7936"/>
    <lineage>
        <taxon>Eukaryota</taxon>
        <taxon>Metazoa</taxon>
        <taxon>Chordata</taxon>
        <taxon>Craniata</taxon>
        <taxon>Vertebrata</taxon>
        <taxon>Euteleostomi</taxon>
        <taxon>Actinopterygii</taxon>
        <taxon>Neopterygii</taxon>
        <taxon>Teleostei</taxon>
        <taxon>Anguilliformes</taxon>
        <taxon>Anguillidae</taxon>
        <taxon>Anguilla</taxon>
    </lineage>
</organism>
<reference evidence="1" key="1">
    <citation type="submission" date="2014-11" db="EMBL/GenBank/DDBJ databases">
        <authorList>
            <person name="Amaro Gonzalez C."/>
        </authorList>
    </citation>
    <scope>NUCLEOTIDE SEQUENCE</scope>
</reference>
<dbReference type="EMBL" id="GBXM01044054">
    <property type="protein sequence ID" value="JAH64523.1"/>
    <property type="molecule type" value="Transcribed_RNA"/>
</dbReference>
<sequence length="34" mass="4123">MIVQRQNKSNFVRLFRWLPAKPESDREFTSSKIL</sequence>
<dbReference type="AlphaFoldDB" id="A0A0E9UHP8"/>